<gene>
    <name evidence="2" type="ORF">C1881_09250</name>
</gene>
<reference evidence="2 3" key="1">
    <citation type="journal article" date="2018" name="Elife">
        <title>Discovery and characterization of a prevalent human gut bacterial enzyme sufficient for the inactivation of a family of plant toxins.</title>
        <authorList>
            <person name="Koppel N."/>
            <person name="Bisanz J.E."/>
            <person name="Pandelia M.E."/>
            <person name="Turnbaugh P.J."/>
            <person name="Balskus E.P."/>
        </authorList>
    </citation>
    <scope>NUCLEOTIDE SEQUENCE [LARGE SCALE GENOMIC DNA]</scope>
    <source>
        <strain evidence="2 3">OB21 GAM31</strain>
    </source>
</reference>
<dbReference type="RefSeq" id="WP_114616234.1">
    <property type="nucleotide sequence ID" value="NZ_PPTO01000018.1"/>
</dbReference>
<protein>
    <submittedName>
        <fullName evidence="2">Uncharacterized protein</fullName>
    </submittedName>
</protein>
<comment type="caution">
    <text evidence="2">The sequence shown here is derived from an EMBL/GenBank/DDBJ whole genome shotgun (WGS) entry which is preliminary data.</text>
</comment>
<evidence type="ECO:0000256" key="1">
    <source>
        <dbReference type="SAM" id="MobiDB-lite"/>
    </source>
</evidence>
<organism evidence="2 3">
    <name type="scientific">Slackia isoflavoniconvertens</name>
    <dbReference type="NCBI Taxonomy" id="572010"/>
    <lineage>
        <taxon>Bacteria</taxon>
        <taxon>Bacillati</taxon>
        <taxon>Actinomycetota</taxon>
        <taxon>Coriobacteriia</taxon>
        <taxon>Eggerthellales</taxon>
        <taxon>Eggerthellaceae</taxon>
        <taxon>Slackia</taxon>
    </lineage>
</organism>
<dbReference type="AlphaFoldDB" id="A0A369L7E0"/>
<dbReference type="Proteomes" id="UP000253975">
    <property type="component" value="Unassembled WGS sequence"/>
</dbReference>
<sequence>MFCIQIAEVLIAIENRYAFTERLCADYIVDTSPDDCDISVAATPEEIAAENDEKGSFSPAYCESLALYRKICTRMLDFNAFLFHAAIISYAEQGFAFTAKSGTGKSTHIAQWMRALGERVTVVNGDKPILRWQSGGDIDAKTREITSEAPGGNAAKTPSAMPGEENPRTRTPSAAPSDEETADIVCDQPAGRFIAYGTPYSGKENWGRNTSVPLRAVCFIERCEQGEADCLTRLYDDREIVSRIMNQILMPKEPLLAARQLDLLDKLLTSVTFYVLRCTPTPAAFEEAFKMTLCNNENKRLRRDERHQYEN</sequence>
<evidence type="ECO:0000313" key="3">
    <source>
        <dbReference type="Proteomes" id="UP000253975"/>
    </source>
</evidence>
<dbReference type="EMBL" id="PPTO01000018">
    <property type="protein sequence ID" value="RDB55613.1"/>
    <property type="molecule type" value="Genomic_DNA"/>
</dbReference>
<evidence type="ECO:0000313" key="2">
    <source>
        <dbReference type="EMBL" id="RDB55613.1"/>
    </source>
</evidence>
<dbReference type="CDD" id="cd01983">
    <property type="entry name" value="SIMIBI"/>
    <property type="match status" value="1"/>
</dbReference>
<feature type="region of interest" description="Disordered" evidence="1">
    <location>
        <begin position="143"/>
        <end position="182"/>
    </location>
</feature>
<accession>A0A369L7E0</accession>
<proteinExistence type="predicted"/>
<name>A0A369L7E0_9ACTN</name>